<dbReference type="RefSeq" id="WP_196795754.1">
    <property type="nucleotide sequence ID" value="NZ_SORO01000002.1"/>
</dbReference>
<comment type="caution">
    <text evidence="11">The sequence shown here is derived from an EMBL/GenBank/DDBJ whole genome shotgun (WGS) entry which is preliminary data.</text>
</comment>
<keyword evidence="2 8" id="KW-0813">Transport</keyword>
<evidence type="ECO:0000256" key="5">
    <source>
        <dbReference type="ARBA" id="ARBA00022927"/>
    </source>
</evidence>
<evidence type="ECO:0000256" key="1">
    <source>
        <dbReference type="ARBA" id="ARBA00004651"/>
    </source>
</evidence>
<evidence type="ECO:0000256" key="3">
    <source>
        <dbReference type="ARBA" id="ARBA00022475"/>
    </source>
</evidence>
<keyword evidence="12" id="KW-1185">Reference proteome</keyword>
<dbReference type="PANTHER" id="PTHR30625">
    <property type="entry name" value="PROTEIN TOLQ"/>
    <property type="match status" value="1"/>
</dbReference>
<accession>A0A4R8MLW0</accession>
<feature type="transmembrane region" description="Helical" evidence="9">
    <location>
        <begin position="69"/>
        <end position="94"/>
    </location>
</feature>
<dbReference type="GeneID" id="79828168"/>
<evidence type="ECO:0000259" key="10">
    <source>
        <dbReference type="Pfam" id="PF01618"/>
    </source>
</evidence>
<dbReference type="GO" id="GO:0017038">
    <property type="term" value="P:protein import"/>
    <property type="evidence" value="ECO:0007669"/>
    <property type="project" value="TreeGrafter"/>
</dbReference>
<feature type="transmembrane region" description="Helical" evidence="9">
    <location>
        <begin position="6"/>
        <end position="28"/>
    </location>
</feature>
<evidence type="ECO:0000256" key="9">
    <source>
        <dbReference type="SAM" id="Phobius"/>
    </source>
</evidence>
<evidence type="ECO:0000313" key="11">
    <source>
        <dbReference type="EMBL" id="TDY68374.1"/>
    </source>
</evidence>
<dbReference type="InterPro" id="IPR002898">
    <property type="entry name" value="MotA_ExbB_proton_chnl"/>
</dbReference>
<evidence type="ECO:0000313" key="12">
    <source>
        <dbReference type="Proteomes" id="UP000294684"/>
    </source>
</evidence>
<evidence type="ECO:0000256" key="8">
    <source>
        <dbReference type="RuleBase" id="RU004057"/>
    </source>
</evidence>
<keyword evidence="4 9" id="KW-0812">Transmembrane</keyword>
<dbReference type="GO" id="GO:0005886">
    <property type="term" value="C:plasma membrane"/>
    <property type="evidence" value="ECO:0007669"/>
    <property type="project" value="UniProtKB-SubCell"/>
</dbReference>
<keyword evidence="5 8" id="KW-0653">Protein transport</keyword>
<organism evidence="11 12">
    <name type="scientific">Leptospira meyeri</name>
    <dbReference type="NCBI Taxonomy" id="29508"/>
    <lineage>
        <taxon>Bacteria</taxon>
        <taxon>Pseudomonadati</taxon>
        <taxon>Spirochaetota</taxon>
        <taxon>Spirochaetia</taxon>
        <taxon>Leptospirales</taxon>
        <taxon>Leptospiraceae</taxon>
        <taxon>Leptospira</taxon>
    </lineage>
</organism>
<dbReference type="AlphaFoldDB" id="A0A4R8MLW0"/>
<evidence type="ECO:0000256" key="2">
    <source>
        <dbReference type="ARBA" id="ARBA00022448"/>
    </source>
</evidence>
<evidence type="ECO:0000256" key="6">
    <source>
        <dbReference type="ARBA" id="ARBA00022989"/>
    </source>
</evidence>
<feature type="domain" description="MotA/TolQ/ExbB proton channel" evidence="10">
    <location>
        <begin position="53"/>
        <end position="143"/>
    </location>
</feature>
<dbReference type="EMBL" id="SORO01000002">
    <property type="protein sequence ID" value="TDY68374.1"/>
    <property type="molecule type" value="Genomic_DNA"/>
</dbReference>
<keyword evidence="7 9" id="KW-0472">Membrane</keyword>
<feature type="transmembrane region" description="Helical" evidence="9">
    <location>
        <begin position="114"/>
        <end position="131"/>
    </location>
</feature>
<evidence type="ECO:0000256" key="4">
    <source>
        <dbReference type="ARBA" id="ARBA00022692"/>
    </source>
</evidence>
<keyword evidence="6 9" id="KW-1133">Transmembrane helix</keyword>
<sequence length="157" mass="17774">MNWTFSIPAILIFILLFCFSLTSFYFFFRIVLGLRKLEDSDYRILLFPKEPTDEELELFFSPLERTIHWLPTIASLSMLLGLLGTVIGINSAFGAMESQGKVSLEVLAGGIKDALNTTIAGLLVAIPSLYFHRFAENKIRYISELLVKDFSNKNETP</sequence>
<evidence type="ECO:0000256" key="7">
    <source>
        <dbReference type="ARBA" id="ARBA00023136"/>
    </source>
</evidence>
<dbReference type="STRING" id="1193051.LEP1GSC017_0120"/>
<dbReference type="PANTHER" id="PTHR30625:SF15">
    <property type="entry name" value="BIOPOLYMER TRANSPORT PROTEIN EXBB"/>
    <property type="match status" value="1"/>
</dbReference>
<gene>
    <name evidence="11" type="ORF">CLV96_2888</name>
</gene>
<proteinExistence type="inferred from homology"/>
<name>A0A4R8MLW0_LEPME</name>
<dbReference type="InterPro" id="IPR050790">
    <property type="entry name" value="ExbB/TolQ_transport"/>
</dbReference>
<protein>
    <submittedName>
        <fullName evidence="11">MotA/TolQ/ExbB proton channel family protein</fullName>
    </submittedName>
</protein>
<reference evidence="11 12" key="1">
    <citation type="submission" date="2019-03" db="EMBL/GenBank/DDBJ databases">
        <title>Genomic Encyclopedia of Archaeal and Bacterial Type Strains, Phase II (KMG-II): from individual species to whole genera.</title>
        <authorList>
            <person name="Goeker M."/>
        </authorList>
    </citation>
    <scope>NUCLEOTIDE SEQUENCE [LARGE SCALE GENOMIC DNA]</scope>
    <source>
        <strain evidence="11 12">DSM 21537</strain>
    </source>
</reference>
<dbReference type="Proteomes" id="UP000294684">
    <property type="component" value="Unassembled WGS sequence"/>
</dbReference>
<dbReference type="Pfam" id="PF01618">
    <property type="entry name" value="MotA_ExbB"/>
    <property type="match status" value="1"/>
</dbReference>
<keyword evidence="3" id="KW-1003">Cell membrane</keyword>
<comment type="similarity">
    <text evidence="8">Belongs to the exbB/tolQ family.</text>
</comment>
<comment type="subcellular location">
    <subcellularLocation>
        <location evidence="1">Cell membrane</location>
        <topology evidence="1">Multi-pass membrane protein</topology>
    </subcellularLocation>
    <subcellularLocation>
        <location evidence="8">Membrane</location>
        <topology evidence="8">Multi-pass membrane protein</topology>
    </subcellularLocation>
</comment>